<name>F8IHN8_ALIAT</name>
<sequence length="45" mass="5339">MYIREIAVKGLARTHISLFPSTLSRIQAHYFAPVFWACVHFRQEF</sequence>
<gene>
    <name evidence="1" type="ordered locus">TC41_0025</name>
</gene>
<dbReference type="EMBL" id="CP002902">
    <property type="protein sequence ID" value="AEJ42005.1"/>
    <property type="molecule type" value="Genomic_DNA"/>
</dbReference>
<accession>F8IHN8</accession>
<evidence type="ECO:0000313" key="1">
    <source>
        <dbReference type="EMBL" id="AEJ42005.1"/>
    </source>
</evidence>
<reference evidence="2" key="2">
    <citation type="submission" date="2011-06" db="EMBL/GenBank/DDBJ databases">
        <title>The complete genome sequence of Alicyclobacillus acidocaldarius sp. Tc-4-1.</title>
        <authorList>
            <person name="Chen Y."/>
            <person name="He Y."/>
            <person name="Dong Z."/>
            <person name="Hu S."/>
        </authorList>
    </citation>
    <scope>NUCLEOTIDE SEQUENCE [LARGE SCALE GENOMIC DNA]</scope>
    <source>
        <strain evidence="2">Tc-4-1</strain>
    </source>
</reference>
<dbReference type="KEGG" id="aad:TC41_0025"/>
<evidence type="ECO:0000313" key="2">
    <source>
        <dbReference type="Proteomes" id="UP000000292"/>
    </source>
</evidence>
<dbReference type="Proteomes" id="UP000000292">
    <property type="component" value="Chromosome"/>
</dbReference>
<protein>
    <submittedName>
        <fullName evidence="1">Uncharacterized protein</fullName>
    </submittedName>
</protein>
<proteinExistence type="predicted"/>
<dbReference type="HOGENOM" id="CLU_3195236_0_0_9"/>
<dbReference type="PATRIC" id="fig|1048834.4.peg.20"/>
<reference evidence="1 2" key="1">
    <citation type="journal article" date="2011" name="J. Bacteriol.">
        <title>Complete Genome Sequence of Alicyclobacillus acidocaldarius Strain Tc-4-1.</title>
        <authorList>
            <person name="Chen Y."/>
            <person name="He Y."/>
            <person name="Zhang B."/>
            <person name="Yang J."/>
            <person name="Li W."/>
            <person name="Dong Z."/>
            <person name="Hu S."/>
        </authorList>
    </citation>
    <scope>NUCLEOTIDE SEQUENCE [LARGE SCALE GENOMIC DNA]</scope>
    <source>
        <strain evidence="1 2">Tc-4-1</strain>
    </source>
</reference>
<organism evidence="1 2">
    <name type="scientific">Alicyclobacillus acidocaldarius (strain Tc-4-1)</name>
    <name type="common">Bacillus acidocaldarius</name>
    <dbReference type="NCBI Taxonomy" id="1048834"/>
    <lineage>
        <taxon>Bacteria</taxon>
        <taxon>Bacillati</taxon>
        <taxon>Bacillota</taxon>
        <taxon>Bacilli</taxon>
        <taxon>Bacillales</taxon>
        <taxon>Alicyclobacillaceae</taxon>
        <taxon>Alicyclobacillus</taxon>
    </lineage>
</organism>
<dbReference type="STRING" id="1048834.TC41_0025"/>
<dbReference type="AlphaFoldDB" id="F8IHN8"/>